<feature type="non-terminal residue" evidence="8">
    <location>
        <position position="1144"/>
    </location>
</feature>
<accession>A0A1Y1UWQ4</accession>
<protein>
    <recommendedName>
        <fullName evidence="7">G-protein coupled receptors family 3 profile domain-containing protein</fullName>
    </recommendedName>
</protein>
<dbReference type="PANTHER" id="PTHR24060">
    <property type="entry name" value="METABOTROPIC GLUTAMATE RECEPTOR"/>
    <property type="match status" value="1"/>
</dbReference>
<comment type="caution">
    <text evidence="8">The sequence shown here is derived from an EMBL/GenBank/DDBJ whole genome shotgun (WGS) entry which is preliminary data.</text>
</comment>
<evidence type="ECO:0000313" key="8">
    <source>
        <dbReference type="EMBL" id="ORX42562.1"/>
    </source>
</evidence>
<keyword evidence="5" id="KW-0325">Glycoprotein</keyword>
<dbReference type="STRING" id="1754191.A0A1Y1UWQ4"/>
<evidence type="ECO:0000256" key="3">
    <source>
        <dbReference type="ARBA" id="ARBA00022989"/>
    </source>
</evidence>
<keyword evidence="9" id="KW-1185">Reference proteome</keyword>
<feature type="transmembrane region" description="Helical" evidence="6">
    <location>
        <begin position="1046"/>
        <end position="1064"/>
    </location>
</feature>
<comment type="subcellular location">
    <subcellularLocation>
        <location evidence="1">Membrane</location>
        <topology evidence="1">Multi-pass membrane protein</topology>
    </subcellularLocation>
</comment>
<keyword evidence="2 6" id="KW-0812">Transmembrane</keyword>
<dbReference type="GO" id="GO:0016020">
    <property type="term" value="C:membrane"/>
    <property type="evidence" value="ECO:0007669"/>
    <property type="project" value="UniProtKB-SubCell"/>
</dbReference>
<dbReference type="PROSITE" id="PS50259">
    <property type="entry name" value="G_PROTEIN_RECEP_F3_4"/>
    <property type="match status" value="1"/>
</dbReference>
<dbReference type="AlphaFoldDB" id="A0A1Y1UWQ4"/>
<keyword evidence="4 6" id="KW-0472">Membrane</keyword>
<dbReference type="Proteomes" id="UP000193719">
    <property type="component" value="Unassembled WGS sequence"/>
</dbReference>
<gene>
    <name evidence="8" type="ORF">BCR36DRAFT_416049</name>
</gene>
<dbReference type="PRINTS" id="PR00248">
    <property type="entry name" value="GPCRMGR"/>
</dbReference>
<feature type="domain" description="G-protein coupled receptors family 3 profile" evidence="7">
    <location>
        <begin position="889"/>
        <end position="1133"/>
    </location>
</feature>
<evidence type="ECO:0000256" key="2">
    <source>
        <dbReference type="ARBA" id="ARBA00022692"/>
    </source>
</evidence>
<dbReference type="InterPro" id="IPR000337">
    <property type="entry name" value="GPCR_3"/>
</dbReference>
<evidence type="ECO:0000256" key="1">
    <source>
        <dbReference type="ARBA" id="ARBA00004141"/>
    </source>
</evidence>
<dbReference type="GO" id="GO:0004930">
    <property type="term" value="F:G protein-coupled receptor activity"/>
    <property type="evidence" value="ECO:0007669"/>
    <property type="project" value="InterPro"/>
</dbReference>
<dbReference type="InterPro" id="IPR017978">
    <property type="entry name" value="GPCR_3_C"/>
</dbReference>
<evidence type="ECO:0000256" key="6">
    <source>
        <dbReference type="SAM" id="Phobius"/>
    </source>
</evidence>
<dbReference type="OrthoDB" id="2159603at2759"/>
<reference evidence="8 9" key="1">
    <citation type="submission" date="2016-08" db="EMBL/GenBank/DDBJ databases">
        <title>Genomes of anaerobic fungi encode conserved fungal cellulosomes for biomass hydrolysis.</title>
        <authorList>
            <consortium name="DOE Joint Genome Institute"/>
            <person name="Haitjema C.H."/>
            <person name="Gilmore S.P."/>
            <person name="Henske J.K."/>
            <person name="Solomon K.V."/>
            <person name="De Groot R."/>
            <person name="Kuo A."/>
            <person name="Mondo S.J."/>
            <person name="Salamov A.A."/>
            <person name="Labutti K."/>
            <person name="Zhao Z."/>
            <person name="Chiniquy J."/>
            <person name="Barry K."/>
            <person name="Brewer H.M."/>
            <person name="Purvine S.O."/>
            <person name="Wright A.T."/>
            <person name="Boxma B."/>
            <person name="Van Alen T."/>
            <person name="Hackstein J.H."/>
            <person name="Baker S.E."/>
            <person name="Grigoriev I.V."/>
            <person name="O'Malley M.A."/>
        </authorList>
    </citation>
    <scope>NUCLEOTIDE SEQUENCE [LARGE SCALE GENOMIC DNA]</scope>
    <source>
        <strain evidence="9">finn</strain>
    </source>
</reference>
<dbReference type="Pfam" id="PF00003">
    <property type="entry name" value="7tm_3"/>
    <property type="match status" value="1"/>
</dbReference>
<evidence type="ECO:0000256" key="4">
    <source>
        <dbReference type="ARBA" id="ARBA00023136"/>
    </source>
</evidence>
<evidence type="ECO:0000313" key="9">
    <source>
        <dbReference type="Proteomes" id="UP000193719"/>
    </source>
</evidence>
<feature type="transmembrane region" description="Helical" evidence="6">
    <location>
        <begin position="925"/>
        <end position="944"/>
    </location>
</feature>
<dbReference type="EMBL" id="MCFH01000063">
    <property type="protein sequence ID" value="ORX42562.1"/>
    <property type="molecule type" value="Genomic_DNA"/>
</dbReference>
<feature type="transmembrane region" description="Helical" evidence="6">
    <location>
        <begin position="1076"/>
        <end position="1093"/>
    </location>
</feature>
<dbReference type="InterPro" id="IPR050726">
    <property type="entry name" value="mGluR"/>
</dbReference>
<name>A0A1Y1UWQ4_9FUNG</name>
<evidence type="ECO:0000256" key="5">
    <source>
        <dbReference type="ARBA" id="ARBA00023180"/>
    </source>
</evidence>
<proteinExistence type="predicted"/>
<feature type="transmembrane region" description="Helical" evidence="6">
    <location>
        <begin position="892"/>
        <end position="913"/>
    </location>
</feature>
<feature type="transmembrane region" description="Helical" evidence="6">
    <location>
        <begin position="1105"/>
        <end position="1125"/>
    </location>
</feature>
<reference evidence="8 9" key="2">
    <citation type="submission" date="2016-08" db="EMBL/GenBank/DDBJ databases">
        <title>Pervasive Adenine N6-methylation of Active Genes in Fungi.</title>
        <authorList>
            <consortium name="DOE Joint Genome Institute"/>
            <person name="Mondo S.J."/>
            <person name="Dannebaum R.O."/>
            <person name="Kuo R.C."/>
            <person name="Labutti K."/>
            <person name="Haridas S."/>
            <person name="Kuo A."/>
            <person name="Salamov A."/>
            <person name="Ahrendt S.R."/>
            <person name="Lipzen A."/>
            <person name="Sullivan W."/>
            <person name="Andreopoulos W.B."/>
            <person name="Clum A."/>
            <person name="Lindquist E."/>
            <person name="Daum C."/>
            <person name="Ramamoorthy G.K."/>
            <person name="Gryganskyi A."/>
            <person name="Culley D."/>
            <person name="Magnuson J.K."/>
            <person name="James T.Y."/>
            <person name="O'Malley M.A."/>
            <person name="Stajich J.E."/>
            <person name="Spatafora J.W."/>
            <person name="Visel A."/>
            <person name="Grigoriev I.V."/>
        </authorList>
    </citation>
    <scope>NUCLEOTIDE SEQUENCE [LARGE SCALE GENOMIC DNA]</scope>
    <source>
        <strain evidence="9">finn</strain>
    </source>
</reference>
<evidence type="ECO:0000259" key="7">
    <source>
        <dbReference type="PROSITE" id="PS50259"/>
    </source>
</evidence>
<feature type="transmembrane region" description="Helical" evidence="6">
    <location>
        <begin position="956"/>
        <end position="977"/>
    </location>
</feature>
<organism evidence="8 9">
    <name type="scientific">Piromyces finnis</name>
    <dbReference type="NCBI Taxonomy" id="1754191"/>
    <lineage>
        <taxon>Eukaryota</taxon>
        <taxon>Fungi</taxon>
        <taxon>Fungi incertae sedis</taxon>
        <taxon>Chytridiomycota</taxon>
        <taxon>Chytridiomycota incertae sedis</taxon>
        <taxon>Neocallimastigomycetes</taxon>
        <taxon>Neocallimastigales</taxon>
        <taxon>Neocallimastigaceae</taxon>
        <taxon>Piromyces</taxon>
    </lineage>
</organism>
<feature type="transmembrane region" description="Helical" evidence="6">
    <location>
        <begin position="997"/>
        <end position="1018"/>
    </location>
</feature>
<sequence>MMKYKLFKDIRLIIYFILEFLPFISSIKVNNENDLIQLLTTNENDEITLEIESQINLSNSITVSKPFKKINFIGSSIDTSIIKFKWSSFQLNFGENIQEISFNNLAIVGNIYFNNNRKIDINTLALTGNIHSKNYNNDYIKIANMTYTSSQYSAENCILFEGGNVEIKHSTFHGNSSCRNRLFNFYGFDKYKLSIRDSYFNGNNQCPFFDLNNALYVTIEDSTFEKGYSRGDITGGGVIKSSWSFINIENCLFKDIISIQPGGAFNLNDIYDFKANNLEIYNTTSLTVGSVMYIIISEEVKSLAKFTNIKQYNTGNMDGMTLGGLIMCLEKFSNVQIENYYAENLINNKGPGCAFIVSDYSKLSIRNVEIDKMRGKTTDGLFIFSYRVSSVTLDVYNVKLNDFYQLSDKESATFIWIDDNVHGNIEKVKITNSGGYQSTLMHLIGKGHITIRDMEVNNFYSNTAIDFIRYESNASESYVYLEDLKINNVISQGVLFRLIGQDISLVNCEIKNIHICNKNNSCTNKKIEDKYKQDTGLFYIDGYTVLTVNNTLFENVYGKYGMMARKDNEVYLNYNTFKNCHFQEGLIKIHQSEYLLGRYFFNYTNFYDMTAKNGVILNINEIYITSGVLGIFENSKFENITASNYGGLVYSISKYTDRFVHFQQCEFKNIHALIGHIAYSLDLNSEPDFSNIDELKQVQNNFATNPTSLRLNEHSVNSVSLYSGEKIPEAIYCHIYDDYNNLITFETDTSTIQYDEFIFFNVEINDTYNVELFGQHQSFCWSDSCEYPPLQVVGNPGNYLLRLTIQSFGKFSKFINNKISISVNIKECNSTYINQSINNARHKSCYKPTCEPSCNQGKCVNVNLCDCSNTLFTGSNCNEYIKLEENKKFNTLVMILSILLIIITLATIIVTLYYRNNTFIKGGGIDFLIIILVGLIIDETYPIFITIKTTKLSCYLGYISNNIGFSLVFGSIIVKTYRIYKIFHTKGRKQRSIKKTYMYGLLIFLCMYHIILTMKWILLKDLRVETALTSDYKEYIQCHYPESKNISLIINSSVIIVGIFLSYSIRNVNKEFKENLAIPIYVIVIFTILEQVLEMQTDISIKIQIIVSATGALLKTFVVLYYLYFTKFYTIYIYKTVMGSKQSN</sequence>
<keyword evidence="3 6" id="KW-1133">Transmembrane helix</keyword>